<dbReference type="EMBL" id="OL799260">
    <property type="protein sequence ID" value="UMO76969.1"/>
    <property type="molecule type" value="Genomic_DNA"/>
</dbReference>
<evidence type="ECO:0000313" key="2">
    <source>
        <dbReference type="Proteomes" id="UP000829477"/>
    </source>
</evidence>
<sequence>MKDMKDFVPKFLLDSVDEAFKTLELDSKGKLYDILTEPKTEETAKLIRLVNYVSTSDIDILAVLGKYVMQGRKRLIFDRDYTMYTRWDALLDMVAKVNKLFAELEKDLCQQTLAVIQDKERIMEYKRFYDSTVRFHLDMADGGGEDIHINLRMKVQGHERKTLFYCSFTDSFDSRTNYKNNWRTKFKSVINVGLPNNVWVPSEVNIDEIIDKHGDNIDSAIFSLLSKLTNISTEALPGSILISPSHEK</sequence>
<accession>A0AAE9FGZ2</accession>
<proteinExistence type="predicted"/>
<organism evidence="1 2">
    <name type="scientific">Enterococcus phage phiSHEF16</name>
    <dbReference type="NCBI Taxonomy" id="2918650"/>
    <lineage>
        <taxon>Viruses</taxon>
        <taxon>Duplodnaviria</taxon>
        <taxon>Heunggongvirae</taxon>
        <taxon>Uroviricota</taxon>
        <taxon>Caudoviricetes</taxon>
        <taxon>Herelleviridae</taxon>
        <taxon>Brockvirinae</taxon>
        <taxon>Schiekvirus</taxon>
        <taxon>Schiekvirus Shef16</taxon>
    </lineage>
</organism>
<keyword evidence="2" id="KW-1185">Reference proteome</keyword>
<evidence type="ECO:0000313" key="1">
    <source>
        <dbReference type="EMBL" id="UMO76969.1"/>
    </source>
</evidence>
<reference evidence="1 2" key="1">
    <citation type="submission" date="2021-12" db="EMBL/GenBank/DDBJ databases">
        <authorList>
            <person name="Alrafaie A.M."/>
            <person name="Stafford G.P."/>
        </authorList>
    </citation>
    <scope>NUCLEOTIDE SEQUENCE [LARGE SCALE GENOMIC DNA]</scope>
</reference>
<protein>
    <submittedName>
        <fullName evidence="1">Uncharacterized protein</fullName>
    </submittedName>
</protein>
<dbReference type="Proteomes" id="UP000829477">
    <property type="component" value="Segment"/>
</dbReference>
<name>A0AAE9FGZ2_9CAUD</name>